<dbReference type="RefSeq" id="WP_351976919.1">
    <property type="nucleotide sequence ID" value="NZ_JBEPBX010000015.1"/>
</dbReference>
<organism evidence="2 3">
    <name type="scientific">Streptomyces xantholiticus</name>
    <dbReference type="NCBI Taxonomy" id="68285"/>
    <lineage>
        <taxon>Bacteria</taxon>
        <taxon>Bacillati</taxon>
        <taxon>Actinomycetota</taxon>
        <taxon>Actinomycetes</taxon>
        <taxon>Kitasatosporales</taxon>
        <taxon>Streptomycetaceae</taxon>
        <taxon>Streptomyces</taxon>
    </lineage>
</organism>
<name>A0ABV1UY60_9ACTN</name>
<feature type="region of interest" description="Disordered" evidence="1">
    <location>
        <begin position="245"/>
        <end position="271"/>
    </location>
</feature>
<feature type="region of interest" description="Disordered" evidence="1">
    <location>
        <begin position="580"/>
        <end position="602"/>
    </location>
</feature>
<dbReference type="Proteomes" id="UP001445472">
    <property type="component" value="Unassembled WGS sequence"/>
</dbReference>
<comment type="caution">
    <text evidence="2">The sequence shown here is derived from an EMBL/GenBank/DDBJ whole genome shotgun (WGS) entry which is preliminary data.</text>
</comment>
<accession>A0ABV1UY60</accession>
<evidence type="ECO:0000313" key="2">
    <source>
        <dbReference type="EMBL" id="MER6615320.1"/>
    </source>
</evidence>
<feature type="compositionally biased region" description="Basic residues" evidence="1">
    <location>
        <begin position="592"/>
        <end position="602"/>
    </location>
</feature>
<gene>
    <name evidence="2" type="ORF">ABT276_18530</name>
</gene>
<dbReference type="EMBL" id="JBEPBX010000015">
    <property type="protein sequence ID" value="MER6615320.1"/>
    <property type="molecule type" value="Genomic_DNA"/>
</dbReference>
<sequence>MFTEDSRLVKVAVLGSRTSDQPVILPQEHDDAMLLKRRHGTDAFWCGTLLGGCGNILTVRICHRSVSHFAHRPGDRCVRRFTGENSGDHLYLRQGVRRWLEACGLDHRLELSKRSDGDWTYLDAFLPAPGLKLRFCCPYAGSSLPRVAVDFALSGGYDEVLLGEHTPAPRELLARRGYALRLRMVSKRNDGLLQRRVQIGTELPGRRVTWQDLDTCWVTSAGLMTPAARQAAPPGTPVARYRQKAPYRPEPQGSTADGARHQRRPATPATPIQKAAFVVRDYLEYCAAHRETTTWRDLAKITGLDLHTFAPSRCRTLLSMVDAATRPTEPLLSTLIRRDNGRPLPYFRDHARSLGRLVPGGHAGDEWCAQQTQRLFSAHQGPPQGGDRARHEAIRRDTARMKRLLATAHELLDFAGEEDRRKLTNAIKQARSWEEQWREAGRRGVAYRAWKAQDQQRELSKRITALEQSVRRGDTLLGELRRHLVTVAHQRGTVTVADLFGPQGSVATNLPPAGLVRTLVRAEGKVTDDVPILSALVTTRAGDPPPEARDILARLGFVRPVSDEVLAIVWRQEQQRAWAAHGAPAKDMPPRRIPRAATTRRS</sequence>
<reference evidence="2 3" key="1">
    <citation type="submission" date="2024-06" db="EMBL/GenBank/DDBJ databases">
        <title>The Natural Products Discovery Center: Release of the First 8490 Sequenced Strains for Exploring Actinobacteria Biosynthetic Diversity.</title>
        <authorList>
            <person name="Kalkreuter E."/>
            <person name="Kautsar S.A."/>
            <person name="Yang D."/>
            <person name="Bader C.D."/>
            <person name="Teijaro C.N."/>
            <person name="Fluegel L."/>
            <person name="Davis C.M."/>
            <person name="Simpson J.R."/>
            <person name="Lauterbach L."/>
            <person name="Steele A.D."/>
            <person name="Gui C."/>
            <person name="Meng S."/>
            <person name="Li G."/>
            <person name="Viehrig K."/>
            <person name="Ye F."/>
            <person name="Su P."/>
            <person name="Kiefer A.F."/>
            <person name="Nichols A."/>
            <person name="Cepeda A.J."/>
            <person name="Yan W."/>
            <person name="Fan B."/>
            <person name="Jiang Y."/>
            <person name="Adhikari A."/>
            <person name="Zheng C.-J."/>
            <person name="Schuster L."/>
            <person name="Cowan T.M."/>
            <person name="Smanski M.J."/>
            <person name="Chevrette M.G."/>
            <person name="De Carvalho L.P.S."/>
            <person name="Shen B."/>
        </authorList>
    </citation>
    <scope>NUCLEOTIDE SEQUENCE [LARGE SCALE GENOMIC DNA]</scope>
    <source>
        <strain evidence="2 3">NPDC000837</strain>
    </source>
</reference>
<evidence type="ECO:0000313" key="3">
    <source>
        <dbReference type="Proteomes" id="UP001445472"/>
    </source>
</evidence>
<evidence type="ECO:0000256" key="1">
    <source>
        <dbReference type="SAM" id="MobiDB-lite"/>
    </source>
</evidence>
<keyword evidence="3" id="KW-1185">Reference proteome</keyword>
<proteinExistence type="predicted"/>
<protein>
    <submittedName>
        <fullName evidence="2">Uncharacterized protein</fullName>
    </submittedName>
</protein>